<dbReference type="Proteomes" id="UP000192132">
    <property type="component" value="Unassembled WGS sequence"/>
</dbReference>
<evidence type="ECO:0000256" key="9">
    <source>
        <dbReference type="ARBA" id="ARBA00023303"/>
    </source>
</evidence>
<evidence type="ECO:0000256" key="11">
    <source>
        <dbReference type="ARBA" id="ARBA00035585"/>
    </source>
</evidence>
<keyword evidence="12" id="KW-0813">Transport</keyword>
<feature type="binding site" evidence="12">
    <location>
        <position position="77"/>
    </location>
    <ligand>
        <name>Na(+)</name>
        <dbReference type="ChEBI" id="CHEBI:29101"/>
        <note>structural</note>
    </ligand>
</feature>
<dbReference type="Pfam" id="PF02537">
    <property type="entry name" value="CRCB"/>
    <property type="match status" value="1"/>
</dbReference>
<keyword evidence="5 12" id="KW-1133">Transmembrane helix</keyword>
<reference evidence="13 14" key="1">
    <citation type="submission" date="2016-10" db="EMBL/GenBank/DDBJ databases">
        <title>Draft Genome sequence of Alkanindiges sp. strain H1.</title>
        <authorList>
            <person name="Subhash Y."/>
            <person name="Lee S."/>
        </authorList>
    </citation>
    <scope>NUCLEOTIDE SEQUENCE [LARGE SCALE GENOMIC DNA]</scope>
    <source>
        <strain evidence="13 14">H1</strain>
    </source>
</reference>
<comment type="similarity">
    <text evidence="10 12">Belongs to the fluoride channel Fluc/FEX (TC 1.A.43) family.</text>
</comment>
<keyword evidence="4 12" id="KW-0812">Transmembrane</keyword>
<dbReference type="STRING" id="1907941.BKE30_07000"/>
<dbReference type="AlphaFoldDB" id="A0A1S8CUP8"/>
<evidence type="ECO:0000256" key="7">
    <source>
        <dbReference type="ARBA" id="ARBA00023065"/>
    </source>
</evidence>
<sequence>MLHPVLLVAIGGALGSMARYGLSALVIRQVNPVHFPWGTFSVNILGCLFAGIFLVISEQFPALNQEARLFIVTGLLGGFTTFSAFGIETLSLIRRGELLIAASYASLSVIVGVCAMWLAYSVIKALLHA</sequence>
<evidence type="ECO:0000256" key="12">
    <source>
        <dbReference type="HAMAP-Rule" id="MF_00454"/>
    </source>
</evidence>
<keyword evidence="6 12" id="KW-0915">Sodium</keyword>
<comment type="catalytic activity">
    <reaction evidence="11">
        <text>fluoride(in) = fluoride(out)</text>
        <dbReference type="Rhea" id="RHEA:76159"/>
        <dbReference type="ChEBI" id="CHEBI:17051"/>
    </reaction>
    <physiologicalReaction direction="left-to-right" evidence="11">
        <dbReference type="Rhea" id="RHEA:76160"/>
    </physiologicalReaction>
</comment>
<keyword evidence="7 12" id="KW-0406">Ion transport</keyword>
<comment type="function">
    <text evidence="12">Fluoride-specific ion channel. Important for reducing fluoride concentration in the cell, thus reducing its toxicity.</text>
</comment>
<dbReference type="PANTHER" id="PTHR28259">
    <property type="entry name" value="FLUORIDE EXPORT PROTEIN 1-RELATED"/>
    <property type="match status" value="1"/>
</dbReference>
<evidence type="ECO:0000256" key="5">
    <source>
        <dbReference type="ARBA" id="ARBA00022989"/>
    </source>
</evidence>
<organism evidence="13 14">
    <name type="scientific">Alkanindiges hydrocarboniclasticus</name>
    <dbReference type="NCBI Taxonomy" id="1907941"/>
    <lineage>
        <taxon>Bacteria</taxon>
        <taxon>Pseudomonadati</taxon>
        <taxon>Pseudomonadota</taxon>
        <taxon>Gammaproteobacteria</taxon>
        <taxon>Moraxellales</taxon>
        <taxon>Moraxellaceae</taxon>
        <taxon>Alkanindiges</taxon>
    </lineage>
</organism>
<dbReference type="EMBL" id="MLCN01000016">
    <property type="protein sequence ID" value="ONG40881.1"/>
    <property type="molecule type" value="Genomic_DNA"/>
</dbReference>
<comment type="activity regulation">
    <text evidence="12">Na(+) is not transported, but it plays an essential structural role and its presence is essential for fluoride channel function.</text>
</comment>
<dbReference type="GO" id="GO:0062054">
    <property type="term" value="F:fluoride channel activity"/>
    <property type="evidence" value="ECO:0007669"/>
    <property type="project" value="UniProtKB-UniRule"/>
</dbReference>
<dbReference type="RefSeq" id="WP_076877895.1">
    <property type="nucleotide sequence ID" value="NZ_MLCN01000016.1"/>
</dbReference>
<feature type="transmembrane region" description="Helical" evidence="12">
    <location>
        <begin position="39"/>
        <end position="57"/>
    </location>
</feature>
<keyword evidence="2 12" id="KW-1003">Cell membrane</keyword>
<dbReference type="PANTHER" id="PTHR28259:SF1">
    <property type="entry name" value="FLUORIDE EXPORT PROTEIN 1-RELATED"/>
    <property type="match status" value="1"/>
</dbReference>
<feature type="binding site" evidence="12">
    <location>
        <position position="80"/>
    </location>
    <ligand>
        <name>Na(+)</name>
        <dbReference type="ChEBI" id="CHEBI:29101"/>
        <note>structural</note>
    </ligand>
</feature>
<comment type="subcellular location">
    <subcellularLocation>
        <location evidence="1 12">Cell membrane</location>
        <topology evidence="1 12">Multi-pass membrane protein</topology>
    </subcellularLocation>
</comment>
<dbReference type="NCBIfam" id="TIGR00494">
    <property type="entry name" value="crcB"/>
    <property type="match status" value="1"/>
</dbReference>
<dbReference type="OrthoDB" id="9806299at2"/>
<evidence type="ECO:0000256" key="2">
    <source>
        <dbReference type="ARBA" id="ARBA00022475"/>
    </source>
</evidence>
<dbReference type="HAMAP" id="MF_00454">
    <property type="entry name" value="FluC"/>
    <property type="match status" value="1"/>
</dbReference>
<dbReference type="InterPro" id="IPR003691">
    <property type="entry name" value="FluC"/>
</dbReference>
<proteinExistence type="inferred from homology"/>
<dbReference type="GO" id="GO:0046872">
    <property type="term" value="F:metal ion binding"/>
    <property type="evidence" value="ECO:0007669"/>
    <property type="project" value="UniProtKB-KW"/>
</dbReference>
<keyword evidence="9 12" id="KW-0407">Ion channel</keyword>
<gene>
    <name evidence="12" type="primary">fluC</name>
    <name evidence="12" type="synonym">crcB</name>
    <name evidence="13" type="ORF">BKE30_07000</name>
</gene>
<evidence type="ECO:0000313" key="13">
    <source>
        <dbReference type="EMBL" id="ONG40881.1"/>
    </source>
</evidence>
<evidence type="ECO:0000256" key="3">
    <source>
        <dbReference type="ARBA" id="ARBA00022519"/>
    </source>
</evidence>
<feature type="transmembrane region" description="Helical" evidence="12">
    <location>
        <begin position="99"/>
        <end position="123"/>
    </location>
</feature>
<accession>A0A1S8CUP8</accession>
<protein>
    <recommendedName>
        <fullName evidence="12">Fluoride-specific ion channel FluC</fullName>
    </recommendedName>
</protein>
<feature type="transmembrane region" description="Helical" evidence="12">
    <location>
        <begin position="69"/>
        <end position="87"/>
    </location>
</feature>
<dbReference type="GO" id="GO:0005886">
    <property type="term" value="C:plasma membrane"/>
    <property type="evidence" value="ECO:0007669"/>
    <property type="project" value="UniProtKB-SubCell"/>
</dbReference>
<keyword evidence="3" id="KW-0997">Cell inner membrane</keyword>
<evidence type="ECO:0000256" key="8">
    <source>
        <dbReference type="ARBA" id="ARBA00023136"/>
    </source>
</evidence>
<evidence type="ECO:0000256" key="6">
    <source>
        <dbReference type="ARBA" id="ARBA00023053"/>
    </source>
</evidence>
<evidence type="ECO:0000313" key="14">
    <source>
        <dbReference type="Proteomes" id="UP000192132"/>
    </source>
</evidence>
<keyword evidence="8 12" id="KW-0472">Membrane</keyword>
<evidence type="ECO:0000256" key="4">
    <source>
        <dbReference type="ARBA" id="ARBA00022692"/>
    </source>
</evidence>
<comment type="caution">
    <text evidence="13">The sequence shown here is derived from an EMBL/GenBank/DDBJ whole genome shotgun (WGS) entry which is preliminary data.</text>
</comment>
<dbReference type="GO" id="GO:0140114">
    <property type="term" value="P:cellular detoxification of fluoride"/>
    <property type="evidence" value="ECO:0007669"/>
    <property type="project" value="UniProtKB-UniRule"/>
</dbReference>
<name>A0A1S8CUP8_9GAMM</name>
<evidence type="ECO:0000256" key="10">
    <source>
        <dbReference type="ARBA" id="ARBA00035120"/>
    </source>
</evidence>
<keyword evidence="12" id="KW-0479">Metal-binding</keyword>
<keyword evidence="14" id="KW-1185">Reference proteome</keyword>
<evidence type="ECO:0000256" key="1">
    <source>
        <dbReference type="ARBA" id="ARBA00004651"/>
    </source>
</evidence>